<sequence length="152" mass="17271">GRPEGCVGGHRRRVEGSRLSGDSACDQLRHAEGNRKLCAPHWTHGTLRAHWSGDDLREQESGRNSSPRSEGPPDRSRPANATIPRGAGLAGAQLEGNWRRSRMRLLRWSRPSHRAVSQTGDAETPDARRHRERFPHFRFALRQHSPVWRRLV</sequence>
<feature type="region of interest" description="Disordered" evidence="1">
    <location>
        <begin position="48"/>
        <end position="96"/>
    </location>
</feature>
<dbReference type="Proteomes" id="UP000074247">
    <property type="component" value="Unassembled WGS sequence"/>
</dbReference>
<accession>A0A139Y1F3</accession>
<feature type="compositionally biased region" description="Basic and acidic residues" evidence="1">
    <location>
        <begin position="51"/>
        <end position="61"/>
    </location>
</feature>
<feature type="region of interest" description="Disordered" evidence="1">
    <location>
        <begin position="109"/>
        <end position="129"/>
    </location>
</feature>
<evidence type="ECO:0000256" key="1">
    <source>
        <dbReference type="SAM" id="MobiDB-lite"/>
    </source>
</evidence>
<dbReference type="VEuPathDB" id="ToxoDB:TGARI_210360B"/>
<feature type="non-terminal residue" evidence="2">
    <location>
        <position position="152"/>
    </location>
</feature>
<reference evidence="2 3" key="1">
    <citation type="journal article" date="2016" name="Nat. Commun.">
        <title>Local admixture of amplified and diversified secreted pathogenesis determinants shapes mosaic Toxoplasma gondii genomes.</title>
        <authorList>
            <person name="Lorenzi H."/>
            <person name="Khan A."/>
            <person name="Behnke M.S."/>
            <person name="Namasivayam S."/>
            <person name="Swapna L.S."/>
            <person name="Hadjithomas M."/>
            <person name="Karamycheva S."/>
            <person name="Pinney D."/>
            <person name="Brunk B.P."/>
            <person name="Ajioka J.W."/>
            <person name="Ajzenberg D."/>
            <person name="Boothroyd J.C."/>
            <person name="Boyle J.P."/>
            <person name="Darde M.L."/>
            <person name="Diaz-Miranda M.A."/>
            <person name="Dubey J.P."/>
            <person name="Fritz H.M."/>
            <person name="Gennari S.M."/>
            <person name="Gregory B.D."/>
            <person name="Kim K."/>
            <person name="Saeij J.P."/>
            <person name="Su C."/>
            <person name="White M.W."/>
            <person name="Zhu X.Q."/>
            <person name="Howe D.K."/>
            <person name="Rosenthal B.M."/>
            <person name="Grigg M.E."/>
            <person name="Parkinson J."/>
            <person name="Liu L."/>
            <person name="Kissinger J.C."/>
            <person name="Roos D.S."/>
            <person name="Sibley L.D."/>
        </authorList>
    </citation>
    <scope>NUCLEOTIDE SEQUENCE [LARGE SCALE GENOMIC DNA]</scope>
    <source>
        <strain evidence="2 3">ARI</strain>
    </source>
</reference>
<feature type="non-terminal residue" evidence="2">
    <location>
        <position position="1"/>
    </location>
</feature>
<proteinExistence type="predicted"/>
<name>A0A139Y1F3_TOXGO</name>
<evidence type="ECO:0000313" key="3">
    <source>
        <dbReference type="Proteomes" id="UP000074247"/>
    </source>
</evidence>
<evidence type="ECO:0000313" key="2">
    <source>
        <dbReference type="EMBL" id="KYF44869.1"/>
    </source>
</evidence>
<dbReference type="EMBL" id="AGQS02004260">
    <property type="protein sequence ID" value="KYF44869.1"/>
    <property type="molecule type" value="Genomic_DNA"/>
</dbReference>
<protein>
    <submittedName>
        <fullName evidence="2">DEAD (Asp-Glu-Ala-Asp) box polypeptide 41 family protein</fullName>
    </submittedName>
</protein>
<gene>
    <name evidence="2" type="ORF">TGARI_210360B</name>
</gene>
<comment type="caution">
    <text evidence="2">The sequence shown here is derived from an EMBL/GenBank/DDBJ whole genome shotgun (WGS) entry which is preliminary data.</text>
</comment>
<organism evidence="2 3">
    <name type="scientific">Toxoplasma gondii ARI</name>
    <dbReference type="NCBI Taxonomy" id="1074872"/>
    <lineage>
        <taxon>Eukaryota</taxon>
        <taxon>Sar</taxon>
        <taxon>Alveolata</taxon>
        <taxon>Apicomplexa</taxon>
        <taxon>Conoidasida</taxon>
        <taxon>Coccidia</taxon>
        <taxon>Eucoccidiorida</taxon>
        <taxon>Eimeriorina</taxon>
        <taxon>Sarcocystidae</taxon>
        <taxon>Toxoplasma</taxon>
    </lineage>
</organism>
<feature type="region of interest" description="Disordered" evidence="1">
    <location>
        <begin position="1"/>
        <end position="22"/>
    </location>
</feature>
<dbReference type="AlphaFoldDB" id="A0A139Y1F3"/>